<protein>
    <recommendedName>
        <fullName evidence="2">Nucleoid-associated protein GCM10009737_13530</fullName>
    </recommendedName>
</protein>
<dbReference type="RefSeq" id="WP_344005450.1">
    <property type="nucleotide sequence ID" value="NZ_BAAAMY010000004.1"/>
</dbReference>
<accession>A0ABP5AH09</accession>
<feature type="region of interest" description="Disordered" evidence="4">
    <location>
        <begin position="112"/>
        <end position="138"/>
    </location>
</feature>
<comment type="subunit">
    <text evidence="2">Homodimer.</text>
</comment>
<dbReference type="Pfam" id="PF02575">
    <property type="entry name" value="YbaB_DNA_bd"/>
    <property type="match status" value="1"/>
</dbReference>
<keyword evidence="6" id="KW-1185">Reference proteome</keyword>
<dbReference type="Proteomes" id="UP001501612">
    <property type="component" value="Unassembled WGS sequence"/>
</dbReference>
<dbReference type="InterPro" id="IPR004401">
    <property type="entry name" value="YbaB/EbfC"/>
</dbReference>
<feature type="compositionally biased region" description="Gly residues" evidence="4">
    <location>
        <begin position="112"/>
        <end position="126"/>
    </location>
</feature>
<evidence type="ECO:0000256" key="2">
    <source>
        <dbReference type="HAMAP-Rule" id="MF_00274"/>
    </source>
</evidence>
<evidence type="ECO:0000256" key="1">
    <source>
        <dbReference type="ARBA" id="ARBA00023125"/>
    </source>
</evidence>
<proteinExistence type="inferred from homology"/>
<reference evidence="6" key="1">
    <citation type="journal article" date="2019" name="Int. J. Syst. Evol. Microbiol.">
        <title>The Global Catalogue of Microorganisms (GCM) 10K type strain sequencing project: providing services to taxonomists for standard genome sequencing and annotation.</title>
        <authorList>
            <consortium name="The Broad Institute Genomics Platform"/>
            <consortium name="The Broad Institute Genome Sequencing Center for Infectious Disease"/>
            <person name="Wu L."/>
            <person name="Ma J."/>
        </authorList>
    </citation>
    <scope>NUCLEOTIDE SEQUENCE [LARGE SCALE GENOMIC DNA]</scope>
    <source>
        <strain evidence="6">JCM 14046</strain>
    </source>
</reference>
<evidence type="ECO:0000256" key="4">
    <source>
        <dbReference type="SAM" id="MobiDB-lite"/>
    </source>
</evidence>
<dbReference type="Gene3D" id="3.30.1310.10">
    <property type="entry name" value="Nucleoid-associated protein YbaB-like domain"/>
    <property type="match status" value="1"/>
</dbReference>
<feature type="coiled-coil region" evidence="3">
    <location>
        <begin position="18"/>
        <end position="45"/>
    </location>
</feature>
<comment type="function">
    <text evidence="2">Binds to DNA and alters its conformation. May be involved in regulation of gene expression, nucleoid organization and DNA protection.</text>
</comment>
<dbReference type="SUPFAM" id="SSF82607">
    <property type="entry name" value="YbaB-like"/>
    <property type="match status" value="1"/>
</dbReference>
<organism evidence="5 6">
    <name type="scientific">Nocardioides lentus</name>
    <dbReference type="NCBI Taxonomy" id="338077"/>
    <lineage>
        <taxon>Bacteria</taxon>
        <taxon>Bacillati</taxon>
        <taxon>Actinomycetota</taxon>
        <taxon>Actinomycetes</taxon>
        <taxon>Propionibacteriales</taxon>
        <taxon>Nocardioidaceae</taxon>
        <taxon>Nocardioides</taxon>
    </lineage>
</organism>
<keyword evidence="1 2" id="KW-0238">DNA-binding</keyword>
<comment type="similarity">
    <text evidence="2">Belongs to the YbaB/EbfC family.</text>
</comment>
<evidence type="ECO:0000313" key="6">
    <source>
        <dbReference type="Proteomes" id="UP001501612"/>
    </source>
</evidence>
<keyword evidence="3" id="KW-0175">Coiled coil</keyword>
<comment type="caution">
    <text evidence="5">The sequence shown here is derived from an EMBL/GenBank/DDBJ whole genome shotgun (WGS) entry which is preliminary data.</text>
</comment>
<sequence length="138" mass="13399">MTEQNPFEGLGGAGGFDMNALLAQAQQMQAQLEQAQTELASASIDGSAGGVTVTVTGTGELSGVRVPTGTFDGTDADDLADLGDLVVAAYRDAKTNADAMAAEKLGPLAGGLGGLGGGDPFGGGALPGSDTPRGPAGF</sequence>
<dbReference type="PANTHER" id="PTHR33449">
    <property type="entry name" value="NUCLEOID-ASSOCIATED PROTEIN YBAB"/>
    <property type="match status" value="1"/>
</dbReference>
<dbReference type="PANTHER" id="PTHR33449:SF1">
    <property type="entry name" value="NUCLEOID-ASSOCIATED PROTEIN YBAB"/>
    <property type="match status" value="1"/>
</dbReference>
<name>A0ABP5AH09_9ACTN</name>
<dbReference type="HAMAP" id="MF_00274">
    <property type="entry name" value="DNA_YbaB_EbfC"/>
    <property type="match status" value="1"/>
</dbReference>
<gene>
    <name evidence="5" type="ORF">GCM10009737_13530</name>
</gene>
<keyword evidence="2" id="KW-0963">Cytoplasm</keyword>
<evidence type="ECO:0000313" key="5">
    <source>
        <dbReference type="EMBL" id="GAA1913464.1"/>
    </source>
</evidence>
<dbReference type="InterPro" id="IPR036894">
    <property type="entry name" value="YbaB-like_sf"/>
</dbReference>
<dbReference type="EMBL" id="BAAAMY010000004">
    <property type="protein sequence ID" value="GAA1913464.1"/>
    <property type="molecule type" value="Genomic_DNA"/>
</dbReference>
<evidence type="ECO:0000256" key="3">
    <source>
        <dbReference type="SAM" id="Coils"/>
    </source>
</evidence>
<comment type="subcellular location">
    <subcellularLocation>
        <location evidence="2">Cytoplasm</location>
        <location evidence="2">Nucleoid</location>
    </subcellularLocation>
</comment>